<evidence type="ECO:0000313" key="2">
    <source>
        <dbReference type="Proteomes" id="UP000190813"/>
    </source>
</evidence>
<gene>
    <name evidence="1" type="ORF">BAZ10_11095</name>
</gene>
<sequence length="543" mass="59857">MNLQKQTIGLFLLVASLIIVSCRSNDTGSDLNKETVSVKVNISGSQYTDTSIREAEASTANNSIPRNTMQVQRKEIAINDDLTMVAELQPIATTLNKAFQAGFIKDITAGASDRKNLGTGIRYKLVVYNANGSYVDERNYIRGQETSTQDLKLNGGNNYTFVAYSVNSKTELPEVTYSDIANRTLATAALVGIKGNLDLMYTRKDTLISGNGTTYLGLVLKHKFSQIIPQIDATTAGYNIKEISANIDSHYPAADMELSGGAITKRSGTTGNVNINFTGTGTMVVNGDPVLINGNTKKASLNISRITINNVTKTNFTPFNDLNIIPGIQYRLNIKINPKDVYLTYMEQPAARINGKIWMRHNSGEDIKGTNPDQNPSVRELHGFYYQWGRAYLVATQYMYDGPLANWNSSKAPSGSWVDGTKKNDPCPNGYRVPTRTEFDDLLGNTDQSNIGTWKDDVNNFSAAKVFRSKRNANVQLTFPIAGYRKNDTQGATVSRGWEGVYQTTSELGEFVYDFRIYNDGSSRIFGANNSWSDGKSIRCIAQ</sequence>
<dbReference type="RefSeq" id="WP_078773073.1">
    <property type="nucleotide sequence ID" value="NZ_CBCSBR010000030.1"/>
</dbReference>
<reference evidence="1 2" key="1">
    <citation type="submission" date="2016-06" db="EMBL/GenBank/DDBJ databases">
        <title>Revisiting the taxonomy of the Elizabethkingia Genus based on Whole-Genome Sequencing, Optical Mapping, and MALDI-TOF.</title>
        <authorList>
            <person name="Nicholson A.C."/>
        </authorList>
    </citation>
    <scope>NUCLEOTIDE SEQUENCE [LARGE SCALE GENOMIC DNA]</scope>
    <source>
        <strain evidence="1 2">G4070</strain>
    </source>
</reference>
<dbReference type="AlphaFoldDB" id="A0A1T3M8P8"/>
<dbReference type="EMBL" id="MAHX01000021">
    <property type="protein sequence ID" value="OPC61017.1"/>
    <property type="molecule type" value="Genomic_DNA"/>
</dbReference>
<proteinExistence type="predicted"/>
<evidence type="ECO:0000313" key="1">
    <source>
        <dbReference type="EMBL" id="OPC61017.1"/>
    </source>
</evidence>
<dbReference type="PROSITE" id="PS51257">
    <property type="entry name" value="PROKAR_LIPOPROTEIN"/>
    <property type="match status" value="1"/>
</dbReference>
<name>A0A1T3M8P8_9FLAO</name>
<organism evidence="1 2">
    <name type="scientific">Elizabethkingia occulta</name>
    <dbReference type="NCBI Taxonomy" id="1867263"/>
    <lineage>
        <taxon>Bacteria</taxon>
        <taxon>Pseudomonadati</taxon>
        <taxon>Bacteroidota</taxon>
        <taxon>Flavobacteriia</taxon>
        <taxon>Flavobacteriales</taxon>
        <taxon>Weeksellaceae</taxon>
        <taxon>Elizabethkingia</taxon>
    </lineage>
</organism>
<protein>
    <submittedName>
        <fullName evidence="1">Uncharacterized protein</fullName>
    </submittedName>
</protein>
<keyword evidence="2" id="KW-1185">Reference proteome</keyword>
<accession>A0A1T3M8P8</accession>
<comment type="caution">
    <text evidence="1">The sequence shown here is derived from an EMBL/GenBank/DDBJ whole genome shotgun (WGS) entry which is preliminary data.</text>
</comment>
<dbReference type="Proteomes" id="UP000190813">
    <property type="component" value="Unassembled WGS sequence"/>
</dbReference>